<dbReference type="AlphaFoldDB" id="A0A8S2UJD5"/>
<accession>A0A8S2UJD5</accession>
<protein>
    <submittedName>
        <fullName evidence="1">Uncharacterized protein</fullName>
    </submittedName>
</protein>
<name>A0A8S2UJD5_9BILA</name>
<dbReference type="InterPro" id="IPR027417">
    <property type="entry name" value="P-loop_NTPase"/>
</dbReference>
<proteinExistence type="predicted"/>
<evidence type="ECO:0000313" key="2">
    <source>
        <dbReference type="Proteomes" id="UP000681967"/>
    </source>
</evidence>
<sequence length="47" mass="5208">MQLNELRKRFYCVPTSTMINQIARIFAATSSNTPLLLEGPPGIGKTQ</sequence>
<feature type="non-terminal residue" evidence="1">
    <location>
        <position position="47"/>
    </location>
</feature>
<evidence type="ECO:0000313" key="1">
    <source>
        <dbReference type="EMBL" id="CAF4340232.1"/>
    </source>
</evidence>
<organism evidence="1 2">
    <name type="scientific">Rotaria magnacalcarata</name>
    <dbReference type="NCBI Taxonomy" id="392030"/>
    <lineage>
        <taxon>Eukaryota</taxon>
        <taxon>Metazoa</taxon>
        <taxon>Spiralia</taxon>
        <taxon>Gnathifera</taxon>
        <taxon>Rotifera</taxon>
        <taxon>Eurotatoria</taxon>
        <taxon>Bdelloidea</taxon>
        <taxon>Philodinida</taxon>
        <taxon>Philodinidae</taxon>
        <taxon>Rotaria</taxon>
    </lineage>
</organism>
<gene>
    <name evidence="1" type="ORF">BYL167_LOCUS29079</name>
</gene>
<dbReference type="Proteomes" id="UP000681967">
    <property type="component" value="Unassembled WGS sequence"/>
</dbReference>
<comment type="caution">
    <text evidence="1">The sequence shown here is derived from an EMBL/GenBank/DDBJ whole genome shotgun (WGS) entry which is preliminary data.</text>
</comment>
<dbReference type="Gene3D" id="3.40.50.300">
    <property type="entry name" value="P-loop containing nucleotide triphosphate hydrolases"/>
    <property type="match status" value="1"/>
</dbReference>
<dbReference type="EMBL" id="CAJOBH010043222">
    <property type="protein sequence ID" value="CAF4340232.1"/>
    <property type="molecule type" value="Genomic_DNA"/>
</dbReference>
<reference evidence="1" key="1">
    <citation type="submission" date="2021-02" db="EMBL/GenBank/DDBJ databases">
        <authorList>
            <person name="Nowell W R."/>
        </authorList>
    </citation>
    <scope>NUCLEOTIDE SEQUENCE</scope>
</reference>